<evidence type="ECO:0000256" key="5">
    <source>
        <dbReference type="SAM" id="MobiDB-lite"/>
    </source>
</evidence>
<dbReference type="GO" id="GO:0006508">
    <property type="term" value="P:proteolysis"/>
    <property type="evidence" value="ECO:0007669"/>
    <property type="project" value="UniProtKB-KW"/>
</dbReference>
<dbReference type="AlphaFoldDB" id="A0A0V8CXJ1"/>
<feature type="compositionally biased region" description="Basic and acidic residues" evidence="5">
    <location>
        <begin position="66"/>
        <end position="79"/>
    </location>
</feature>
<evidence type="ECO:0000259" key="6">
    <source>
        <dbReference type="PROSITE" id="PS51935"/>
    </source>
</evidence>
<feature type="compositionally biased region" description="Low complexity" evidence="5">
    <location>
        <begin position="1"/>
        <end position="18"/>
    </location>
</feature>
<dbReference type="PATRIC" id="fig|1360.106.peg.1144"/>
<comment type="caution">
    <text evidence="7">The sequence shown here is derived from an EMBL/GenBank/DDBJ whole genome shotgun (WGS) entry which is preliminary data.</text>
</comment>
<accession>A0A0V8CXJ1</accession>
<evidence type="ECO:0000313" key="8">
    <source>
        <dbReference type="Proteomes" id="UP000054230"/>
    </source>
</evidence>
<dbReference type="RefSeq" id="WP_058210477.1">
    <property type="nucleotide sequence ID" value="NZ_LKLP01000119.1"/>
</dbReference>
<sequence>MTSTSSSDSGDDSGTADGSWEKEGTKSHANAQKIWNFWKKKGFSGVAIAGVMGNVAHEGNFDIPDRAEGHYGSNEKENGISEGVVPSVGSGYPVGKTGKPEGGGGHYQFTPYSKFADLGSSDWKSTEKQCQFVWDSEVKNAKWLDSYKKIDTVDEAVAQWFTLYERGASLNPEKVTSGKKAYEIFGGSNVGPSISDDTDDSDSTNNSTTNACYNSSSSGGDNVSAGKIVDFAKTIKGYFTYVQVHGEKYIGSVDSPDKNGTTDCSGFVWLVLAHEGSSVPKDMQWYTKTMEDDAKGKHQYLKEVKPEEAKAGDIVIVNTGGGSGDEGHTAILTEDWKAKESDTQNTTKIIQMGGDPSANGVNESTFSYSFLSLVQKTHTITLARAVEKK</sequence>
<dbReference type="InterPro" id="IPR000064">
    <property type="entry name" value="NLP_P60_dom"/>
</dbReference>
<feature type="compositionally biased region" description="Polar residues" evidence="5">
    <location>
        <begin position="211"/>
        <end position="221"/>
    </location>
</feature>
<dbReference type="Pfam" id="PF00877">
    <property type="entry name" value="NLPC_P60"/>
    <property type="match status" value="1"/>
</dbReference>
<dbReference type="PROSITE" id="PS51935">
    <property type="entry name" value="NLPC_P60"/>
    <property type="match status" value="1"/>
</dbReference>
<comment type="similarity">
    <text evidence="1">Belongs to the peptidase C40 family.</text>
</comment>
<keyword evidence="3" id="KW-0378">Hydrolase</keyword>
<dbReference type="Gene3D" id="1.10.530.10">
    <property type="match status" value="1"/>
</dbReference>
<protein>
    <recommendedName>
        <fullName evidence="6">NlpC/P60 domain-containing protein</fullName>
    </recommendedName>
</protein>
<evidence type="ECO:0000256" key="2">
    <source>
        <dbReference type="ARBA" id="ARBA00022670"/>
    </source>
</evidence>
<evidence type="ECO:0000313" key="7">
    <source>
        <dbReference type="EMBL" id="KSU05801.1"/>
    </source>
</evidence>
<evidence type="ECO:0000256" key="4">
    <source>
        <dbReference type="ARBA" id="ARBA00022807"/>
    </source>
</evidence>
<dbReference type="InterPro" id="IPR038765">
    <property type="entry name" value="Papain-like_cys_pep_sf"/>
</dbReference>
<keyword evidence="2" id="KW-0645">Protease</keyword>
<dbReference type="Proteomes" id="UP000054230">
    <property type="component" value="Unassembled WGS sequence"/>
</dbReference>
<dbReference type="GO" id="GO:0008234">
    <property type="term" value="F:cysteine-type peptidase activity"/>
    <property type="evidence" value="ECO:0007669"/>
    <property type="project" value="UniProtKB-KW"/>
</dbReference>
<dbReference type="Gene3D" id="3.90.1720.10">
    <property type="entry name" value="endopeptidase domain like (from Nostoc punctiforme)"/>
    <property type="match status" value="1"/>
</dbReference>
<gene>
    <name evidence="7" type="ORF">LMG8520_2387</name>
</gene>
<feature type="domain" description="NlpC/P60" evidence="6">
    <location>
        <begin position="228"/>
        <end position="377"/>
    </location>
</feature>
<dbReference type="Pfam" id="PF18013">
    <property type="entry name" value="Phage_lysozyme2"/>
    <property type="match status" value="1"/>
</dbReference>
<proteinExistence type="inferred from homology"/>
<dbReference type="InterPro" id="IPR041219">
    <property type="entry name" value="Phage_lysozyme2"/>
</dbReference>
<evidence type="ECO:0000256" key="1">
    <source>
        <dbReference type="ARBA" id="ARBA00007074"/>
    </source>
</evidence>
<feature type="region of interest" description="Disordered" evidence="5">
    <location>
        <begin position="192"/>
        <end position="221"/>
    </location>
</feature>
<reference evidence="8" key="1">
    <citation type="submission" date="2015-10" db="EMBL/GenBank/DDBJ databases">
        <title>Draft Genome Sequences of 11 Lactococcus lactis subspecies cremoris strains.</title>
        <authorList>
            <person name="Wels M."/>
            <person name="Backus L."/>
            <person name="Boekhorst J."/>
            <person name="Dijkstra A."/>
            <person name="Beerthuizen M."/>
            <person name="Kelly W."/>
            <person name="Siezen R."/>
            <person name="Bachmann H."/>
            <person name="Van Hijum S."/>
        </authorList>
    </citation>
    <scope>NUCLEOTIDE SEQUENCE [LARGE SCALE GENOMIC DNA]</scope>
    <source>
        <strain evidence="8">LMG8520</strain>
    </source>
</reference>
<dbReference type="SUPFAM" id="SSF54001">
    <property type="entry name" value="Cysteine proteinases"/>
    <property type="match status" value="1"/>
</dbReference>
<dbReference type="EMBL" id="LKLP01000119">
    <property type="protein sequence ID" value="KSU05801.1"/>
    <property type="molecule type" value="Genomic_DNA"/>
</dbReference>
<feature type="region of interest" description="Disordered" evidence="5">
    <location>
        <begin position="66"/>
        <end position="87"/>
    </location>
</feature>
<name>A0A0V8CXJ1_LACLL</name>
<organism evidence="7 8">
    <name type="scientific">Lactococcus lactis subsp. lactis</name>
    <name type="common">Streptococcus lactis</name>
    <dbReference type="NCBI Taxonomy" id="1360"/>
    <lineage>
        <taxon>Bacteria</taxon>
        <taxon>Bacillati</taxon>
        <taxon>Bacillota</taxon>
        <taxon>Bacilli</taxon>
        <taxon>Lactobacillales</taxon>
        <taxon>Streptococcaceae</taxon>
        <taxon>Lactococcus</taxon>
    </lineage>
</organism>
<evidence type="ECO:0000256" key="3">
    <source>
        <dbReference type="ARBA" id="ARBA00022801"/>
    </source>
</evidence>
<keyword evidence="4" id="KW-0788">Thiol protease</keyword>
<feature type="region of interest" description="Disordered" evidence="5">
    <location>
        <begin position="1"/>
        <end position="27"/>
    </location>
</feature>